<dbReference type="AlphaFoldDB" id="A0A3S3P1K0"/>
<evidence type="ECO:0000256" key="8">
    <source>
        <dbReference type="SAM" id="SignalP"/>
    </source>
</evidence>
<dbReference type="Proteomes" id="UP000285301">
    <property type="component" value="Unassembled WGS sequence"/>
</dbReference>
<feature type="chain" id="PRO_5033398961" description="Peptidoglycan-recognition protein" evidence="8">
    <location>
        <begin position="23"/>
        <end position="182"/>
    </location>
</feature>
<evidence type="ECO:0000256" key="7">
    <source>
        <dbReference type="PIRSR" id="PIRSR037945-1"/>
    </source>
</evidence>
<dbReference type="InterPro" id="IPR006619">
    <property type="entry name" value="PGRP_domain_met/bac"/>
</dbReference>
<evidence type="ECO:0000259" key="10">
    <source>
        <dbReference type="SMART" id="SM00701"/>
    </source>
</evidence>
<keyword evidence="5 7" id="KW-1015">Disulfide bond</keyword>
<dbReference type="GO" id="GO:0008270">
    <property type="term" value="F:zinc ion binding"/>
    <property type="evidence" value="ECO:0007669"/>
    <property type="project" value="InterPro"/>
</dbReference>
<reference evidence="11 13" key="1">
    <citation type="journal article" date="2018" name="Gigascience">
        <title>Genomes of trombidid mites reveal novel predicted allergens and laterally-transferred genes associated with secondary metabolism.</title>
        <authorList>
            <person name="Dong X."/>
            <person name="Chaisiri K."/>
            <person name="Xia D."/>
            <person name="Armstrong S.D."/>
            <person name="Fang Y."/>
            <person name="Donnelly M.J."/>
            <person name="Kadowaki T."/>
            <person name="McGarry J.W."/>
            <person name="Darby A.C."/>
            <person name="Makepeace B.L."/>
        </authorList>
    </citation>
    <scope>NUCLEOTIDE SEQUENCE [LARGE SCALE GENOMIC DNA]</scope>
    <source>
        <strain evidence="11">UoL-WK</strain>
    </source>
</reference>
<dbReference type="CDD" id="cd06583">
    <property type="entry name" value="PGRP"/>
    <property type="match status" value="1"/>
</dbReference>
<feature type="disulfide bond" evidence="7">
    <location>
        <begin position="59"/>
        <end position="65"/>
    </location>
</feature>
<evidence type="ECO:0000256" key="3">
    <source>
        <dbReference type="ARBA" id="ARBA00022729"/>
    </source>
</evidence>
<evidence type="ECO:0000256" key="5">
    <source>
        <dbReference type="ARBA" id="ARBA00023157"/>
    </source>
</evidence>
<feature type="domain" description="Peptidoglycan recognition protein family" evidence="10">
    <location>
        <begin position="24"/>
        <end position="165"/>
    </location>
</feature>
<keyword evidence="4 6" id="KW-0391">Immunity</keyword>
<dbReference type="GO" id="GO:0045087">
    <property type="term" value="P:innate immune response"/>
    <property type="evidence" value="ECO:0007669"/>
    <property type="project" value="UniProtKB-KW"/>
</dbReference>
<comment type="similarity">
    <text evidence="1 6">Belongs to the N-acetylmuramoyl-L-alanine amidase 2 family.</text>
</comment>
<dbReference type="GO" id="GO:0009253">
    <property type="term" value="P:peptidoglycan catabolic process"/>
    <property type="evidence" value="ECO:0007669"/>
    <property type="project" value="InterPro"/>
</dbReference>
<dbReference type="Pfam" id="PF01510">
    <property type="entry name" value="Amidase_2"/>
    <property type="match status" value="1"/>
</dbReference>
<dbReference type="PANTHER" id="PTHR11022">
    <property type="entry name" value="PEPTIDOGLYCAN RECOGNITION PROTEIN"/>
    <property type="match status" value="1"/>
</dbReference>
<dbReference type="EMBL" id="NCKU01015285">
    <property type="protein sequence ID" value="RWR99409.1"/>
    <property type="molecule type" value="Genomic_DNA"/>
</dbReference>
<dbReference type="PANTHER" id="PTHR11022:SF41">
    <property type="entry name" value="PEPTIDOGLYCAN-RECOGNITION PROTEIN LC-RELATED"/>
    <property type="match status" value="1"/>
</dbReference>
<evidence type="ECO:0000313" key="11">
    <source>
        <dbReference type="EMBL" id="RWR98730.1"/>
    </source>
</evidence>
<dbReference type="InterPro" id="IPR036505">
    <property type="entry name" value="Amidase/PGRP_sf"/>
</dbReference>
<dbReference type="InterPro" id="IPR002502">
    <property type="entry name" value="Amidase_domain"/>
</dbReference>
<evidence type="ECO:0000259" key="9">
    <source>
        <dbReference type="SMART" id="SM00644"/>
    </source>
</evidence>
<dbReference type="InterPro" id="IPR015510">
    <property type="entry name" value="PGRP"/>
</dbReference>
<feature type="domain" description="N-acetylmuramoyl-L-alanine amidase" evidence="9">
    <location>
        <begin position="32"/>
        <end position="171"/>
    </location>
</feature>
<protein>
    <recommendedName>
        <fullName evidence="6">Peptidoglycan-recognition protein</fullName>
    </recommendedName>
</protein>
<dbReference type="SMART" id="SM00701">
    <property type="entry name" value="PGRP"/>
    <property type="match status" value="1"/>
</dbReference>
<accession>A0A3S3P1K0</accession>
<dbReference type="GO" id="GO:0008745">
    <property type="term" value="F:N-acetylmuramoyl-L-alanine amidase activity"/>
    <property type="evidence" value="ECO:0007669"/>
    <property type="project" value="InterPro"/>
</dbReference>
<feature type="disulfide bond" evidence="7">
    <location>
        <begin position="23"/>
        <end position="145"/>
    </location>
</feature>
<comment type="caution">
    <text evidence="11">The sequence shown here is derived from an EMBL/GenBank/DDBJ whole genome shotgun (WGS) entry which is preliminary data.</text>
</comment>
<dbReference type="PIRSF" id="PIRSF037945">
    <property type="entry name" value="PGRPs"/>
    <property type="match status" value="1"/>
</dbReference>
<evidence type="ECO:0000256" key="2">
    <source>
        <dbReference type="ARBA" id="ARBA00022588"/>
    </source>
</evidence>
<reference evidence="11" key="2">
    <citation type="submission" date="2018-11" db="EMBL/GenBank/DDBJ databases">
        <title>Trombidioid mite genomics.</title>
        <authorList>
            <person name="Dong X."/>
        </authorList>
    </citation>
    <scope>NUCLEOTIDE SEQUENCE</scope>
    <source>
        <strain evidence="11">UoL-WK</strain>
    </source>
</reference>
<keyword evidence="3 8" id="KW-0732">Signal</keyword>
<keyword evidence="2 6" id="KW-0399">Innate immunity</keyword>
<dbReference type="Gene3D" id="3.40.80.10">
    <property type="entry name" value="Peptidoglycan recognition protein-like"/>
    <property type="match status" value="1"/>
</dbReference>
<dbReference type="FunFam" id="3.40.80.10:FF:000001">
    <property type="entry name" value="Peptidoglycan recognition protein 1"/>
    <property type="match status" value="1"/>
</dbReference>
<dbReference type="EMBL" id="NCKU01019402">
    <property type="protein sequence ID" value="RWR98730.1"/>
    <property type="molecule type" value="Genomic_DNA"/>
</dbReference>
<keyword evidence="13" id="KW-1185">Reference proteome</keyword>
<sequence>MRYFVICSITVTLFFCILEIECCPRIVSRAQWGARKPRSVSRILPVRYVVIHHTVTGFCNTQASCSSQIRSIQRYHMDSRGWSDIGYNFLVGGDGNIYEGRGWNVEGAHARGLNRNGIGISFIGNFQARSAPANMMAAAKKLIQCGLRKVYIMRNYQLKGHRDVNPTSCPGNKLYRQMNNLR</sequence>
<gene>
    <name evidence="12" type="ORF">B4U79_02059</name>
    <name evidence="11" type="ORF">B4U79_11213</name>
</gene>
<dbReference type="GO" id="GO:0042834">
    <property type="term" value="F:peptidoglycan binding"/>
    <property type="evidence" value="ECO:0007669"/>
    <property type="project" value="InterPro"/>
</dbReference>
<evidence type="ECO:0000313" key="13">
    <source>
        <dbReference type="Proteomes" id="UP000285301"/>
    </source>
</evidence>
<dbReference type="SMART" id="SM00644">
    <property type="entry name" value="Ami_2"/>
    <property type="match status" value="1"/>
</dbReference>
<proteinExistence type="inferred from homology"/>
<dbReference type="OrthoDB" id="10001926at2759"/>
<evidence type="ECO:0000256" key="4">
    <source>
        <dbReference type="ARBA" id="ARBA00022859"/>
    </source>
</evidence>
<dbReference type="InterPro" id="IPR017331">
    <property type="entry name" value="Peptidoglycan_recognition"/>
</dbReference>
<name>A0A3S3P1K0_9ACAR</name>
<evidence type="ECO:0000256" key="1">
    <source>
        <dbReference type="ARBA" id="ARBA00007553"/>
    </source>
</evidence>
<dbReference type="STRING" id="1965070.A0A3S3P1K0"/>
<dbReference type="SUPFAM" id="SSF55846">
    <property type="entry name" value="N-acetylmuramoyl-L-alanine amidase-like"/>
    <property type="match status" value="1"/>
</dbReference>
<feature type="signal peptide" evidence="8">
    <location>
        <begin position="1"/>
        <end position="22"/>
    </location>
</feature>
<evidence type="ECO:0000313" key="12">
    <source>
        <dbReference type="EMBL" id="RWR99409.1"/>
    </source>
</evidence>
<organism evidence="11 13">
    <name type="scientific">Dinothrombium tinctorium</name>
    <dbReference type="NCBI Taxonomy" id="1965070"/>
    <lineage>
        <taxon>Eukaryota</taxon>
        <taxon>Metazoa</taxon>
        <taxon>Ecdysozoa</taxon>
        <taxon>Arthropoda</taxon>
        <taxon>Chelicerata</taxon>
        <taxon>Arachnida</taxon>
        <taxon>Acari</taxon>
        <taxon>Acariformes</taxon>
        <taxon>Trombidiformes</taxon>
        <taxon>Prostigmata</taxon>
        <taxon>Anystina</taxon>
        <taxon>Parasitengona</taxon>
        <taxon>Trombidioidea</taxon>
        <taxon>Trombidiidae</taxon>
        <taxon>Dinothrombium</taxon>
    </lineage>
</organism>
<evidence type="ECO:0000256" key="6">
    <source>
        <dbReference type="PIRNR" id="PIRNR037945"/>
    </source>
</evidence>